<evidence type="ECO:0000313" key="2">
    <source>
        <dbReference type="Proteomes" id="UP000184386"/>
    </source>
</evidence>
<dbReference type="STRING" id="1121322.SAMN02745136_00931"/>
<protein>
    <submittedName>
        <fullName evidence="1">Uncharacterized protein</fullName>
    </submittedName>
</protein>
<proteinExistence type="predicted"/>
<dbReference type="RefSeq" id="WP_073273400.1">
    <property type="nucleotide sequence ID" value="NZ_FRAC01000007.1"/>
</dbReference>
<name>A0A1M6MBB6_9FIRM</name>
<gene>
    <name evidence="1" type="ORF">SAMN02745136_00931</name>
</gene>
<dbReference type="EMBL" id="FRAC01000007">
    <property type="protein sequence ID" value="SHJ80660.1"/>
    <property type="molecule type" value="Genomic_DNA"/>
</dbReference>
<reference evidence="1 2" key="1">
    <citation type="submission" date="2016-11" db="EMBL/GenBank/DDBJ databases">
        <authorList>
            <person name="Jaros S."/>
            <person name="Januszkiewicz K."/>
            <person name="Wedrychowicz H."/>
        </authorList>
    </citation>
    <scope>NUCLEOTIDE SEQUENCE [LARGE SCALE GENOMIC DNA]</scope>
    <source>
        <strain evidence="1 2">DSM 15929</strain>
    </source>
</reference>
<accession>A0A1M6MBB6</accession>
<dbReference type="AlphaFoldDB" id="A0A1M6MBB6"/>
<keyword evidence="2" id="KW-1185">Reference proteome</keyword>
<evidence type="ECO:0000313" key="1">
    <source>
        <dbReference type="EMBL" id="SHJ80660.1"/>
    </source>
</evidence>
<sequence>MIITKSKCRQLGDAFEVPKLMAFRYKWCDAWYTEGWGYDAMFTTGEKGTWIDVLIDGNFERLNITDKEDEFIDDLRF</sequence>
<dbReference type="Proteomes" id="UP000184386">
    <property type="component" value="Unassembled WGS sequence"/>
</dbReference>
<organism evidence="1 2">
    <name type="scientific">Anaerocolumna jejuensis DSM 15929</name>
    <dbReference type="NCBI Taxonomy" id="1121322"/>
    <lineage>
        <taxon>Bacteria</taxon>
        <taxon>Bacillati</taxon>
        <taxon>Bacillota</taxon>
        <taxon>Clostridia</taxon>
        <taxon>Lachnospirales</taxon>
        <taxon>Lachnospiraceae</taxon>
        <taxon>Anaerocolumna</taxon>
    </lineage>
</organism>